<dbReference type="InterPro" id="IPR038662">
    <property type="entry name" value="ATP_synth_F0_csu_sf"/>
</dbReference>
<gene>
    <name evidence="2" type="ORF">KDA10_01400</name>
</gene>
<dbReference type="EMBL" id="JAGQNY010000004">
    <property type="protein sequence ID" value="MCA9302006.1"/>
    <property type="molecule type" value="Genomic_DNA"/>
</dbReference>
<evidence type="ECO:0000313" key="3">
    <source>
        <dbReference type="Proteomes" id="UP000714817"/>
    </source>
</evidence>
<dbReference type="AlphaFoldDB" id="A0A955E0Q4"/>
<reference evidence="2" key="2">
    <citation type="journal article" date="2021" name="Microbiome">
        <title>Successional dynamics and alternative stable states in a saline activated sludge microbial community over 9 years.</title>
        <authorList>
            <person name="Wang Y."/>
            <person name="Ye J."/>
            <person name="Ju F."/>
            <person name="Liu L."/>
            <person name="Boyd J.A."/>
            <person name="Deng Y."/>
            <person name="Parks D.H."/>
            <person name="Jiang X."/>
            <person name="Yin X."/>
            <person name="Woodcroft B.J."/>
            <person name="Tyson G.W."/>
            <person name="Hugenholtz P."/>
            <person name="Polz M.F."/>
            <person name="Zhang T."/>
        </authorList>
    </citation>
    <scope>NUCLEOTIDE SEQUENCE</scope>
    <source>
        <strain evidence="2">HKST-UBA80</strain>
    </source>
</reference>
<comment type="caution">
    <text evidence="2">The sequence shown here is derived from an EMBL/GenBank/DDBJ whole genome shotgun (WGS) entry which is preliminary data.</text>
</comment>
<name>A0A955E0Q4_UNCKA</name>
<keyword evidence="1" id="KW-1133">Transmembrane helix</keyword>
<dbReference type="Gene3D" id="1.20.20.10">
    <property type="entry name" value="F1F0 ATP synthase subunit C"/>
    <property type="match status" value="1"/>
</dbReference>
<feature type="transmembrane region" description="Helical" evidence="1">
    <location>
        <begin position="215"/>
        <end position="235"/>
    </location>
</feature>
<feature type="transmembrane region" description="Helical" evidence="1">
    <location>
        <begin position="21"/>
        <end position="44"/>
    </location>
</feature>
<reference evidence="2" key="1">
    <citation type="submission" date="2020-04" db="EMBL/GenBank/DDBJ databases">
        <authorList>
            <person name="Zhang T."/>
        </authorList>
    </citation>
    <scope>NUCLEOTIDE SEQUENCE</scope>
    <source>
        <strain evidence="2">HKST-UBA80</strain>
    </source>
</reference>
<evidence type="ECO:0000313" key="2">
    <source>
        <dbReference type="EMBL" id="MCA9302006.1"/>
    </source>
</evidence>
<accession>A0A955E0Q4</accession>
<feature type="transmembrane region" description="Helical" evidence="1">
    <location>
        <begin position="255"/>
        <end position="282"/>
    </location>
</feature>
<proteinExistence type="predicted"/>
<dbReference type="Proteomes" id="UP000714817">
    <property type="component" value="Unassembled WGS sequence"/>
</dbReference>
<keyword evidence="1" id="KW-0472">Membrane</keyword>
<evidence type="ECO:0000256" key="1">
    <source>
        <dbReference type="SAM" id="Phobius"/>
    </source>
</evidence>
<keyword evidence="1" id="KW-0812">Transmembrane</keyword>
<organism evidence="2 3">
    <name type="scientific">candidate division WWE3 bacterium</name>
    <dbReference type="NCBI Taxonomy" id="2053526"/>
    <lineage>
        <taxon>Bacteria</taxon>
        <taxon>Katanobacteria</taxon>
    </lineage>
</organism>
<sequence length="284" mass="30662">MQVLPGNFDFFSSLISNSKSSLFRIILQYFIVSLIYFISTYSVIYSQTVLDNGVGISVEVPYSSIQGSFPDPGSIVSFRDGLYSLSSAEYDSNVIGVIPSDSVITINDDSLSSSIFVMTSGETFIKVSGAGGNILEGDYITSSDVSGVGKKAETSGQVVGIALESHDFASTEEVYDLYSYVTIRSVYFDDALKVNLMELLQNGFRVPYLTPLTTLRYILASLIAVFSFIGGLRLFGKTSTNSIEALGRNPLASSVIRSTVVFNFILTAAIILAGLSISYLILVL</sequence>
<protein>
    <submittedName>
        <fullName evidence="2">Uncharacterized protein</fullName>
    </submittedName>
</protein>